<evidence type="ECO:0000256" key="1">
    <source>
        <dbReference type="SAM" id="MobiDB-lite"/>
    </source>
</evidence>
<proteinExistence type="predicted"/>
<feature type="compositionally biased region" description="Polar residues" evidence="1">
    <location>
        <begin position="282"/>
        <end position="296"/>
    </location>
</feature>
<dbReference type="Proteomes" id="UP000215914">
    <property type="component" value="Unassembled WGS sequence"/>
</dbReference>
<dbReference type="PANTHER" id="PTHR36072:SF2">
    <property type="entry name" value="OS01G0531000 PROTEIN"/>
    <property type="match status" value="1"/>
</dbReference>
<accession>A0A9K3JJ76</accession>
<dbReference type="InterPro" id="IPR007175">
    <property type="entry name" value="Rpr2/Snm1/Rpp21"/>
</dbReference>
<keyword evidence="3" id="KW-1185">Reference proteome</keyword>
<organism evidence="2 3">
    <name type="scientific">Helianthus annuus</name>
    <name type="common">Common sunflower</name>
    <dbReference type="NCBI Taxonomy" id="4232"/>
    <lineage>
        <taxon>Eukaryota</taxon>
        <taxon>Viridiplantae</taxon>
        <taxon>Streptophyta</taxon>
        <taxon>Embryophyta</taxon>
        <taxon>Tracheophyta</taxon>
        <taxon>Spermatophyta</taxon>
        <taxon>Magnoliopsida</taxon>
        <taxon>eudicotyledons</taxon>
        <taxon>Gunneridae</taxon>
        <taxon>Pentapetalae</taxon>
        <taxon>asterids</taxon>
        <taxon>campanulids</taxon>
        <taxon>Asterales</taxon>
        <taxon>Asteraceae</taxon>
        <taxon>Asteroideae</taxon>
        <taxon>Heliantheae alliance</taxon>
        <taxon>Heliantheae</taxon>
        <taxon>Helianthus</taxon>
    </lineage>
</organism>
<dbReference type="Gene3D" id="6.20.50.20">
    <property type="match status" value="1"/>
</dbReference>
<evidence type="ECO:0000313" key="3">
    <source>
        <dbReference type="Proteomes" id="UP000215914"/>
    </source>
</evidence>
<comment type="caution">
    <text evidence="2">The sequence shown here is derived from an EMBL/GenBank/DDBJ whole genome shotgun (WGS) entry which is preliminary data.</text>
</comment>
<name>A0A9K3JJ76_HELAN</name>
<reference evidence="2" key="2">
    <citation type="submission" date="2020-06" db="EMBL/GenBank/DDBJ databases">
        <title>Helianthus annuus Genome sequencing and assembly Release 2.</title>
        <authorList>
            <person name="Gouzy J."/>
            <person name="Langlade N."/>
            <person name="Munos S."/>
        </authorList>
    </citation>
    <scope>NUCLEOTIDE SEQUENCE</scope>
    <source>
        <tissue evidence="2">Leaves</tissue>
    </source>
</reference>
<dbReference type="EMBL" id="MNCJ02000318">
    <property type="protein sequence ID" value="KAF5816054.1"/>
    <property type="molecule type" value="Genomic_DNA"/>
</dbReference>
<feature type="region of interest" description="Disordered" evidence="1">
    <location>
        <begin position="272"/>
        <end position="300"/>
    </location>
</feature>
<feature type="compositionally biased region" description="Basic residues" evidence="1">
    <location>
        <begin position="386"/>
        <end position="397"/>
    </location>
</feature>
<protein>
    <submittedName>
        <fullName evidence="2">RNAse P, Rpr2/Rpp21 subunit protein</fullName>
    </submittedName>
</protein>
<gene>
    <name evidence="2" type="ORF">HanXRQr2_Chr03g0130111</name>
</gene>
<evidence type="ECO:0000313" key="2">
    <source>
        <dbReference type="EMBL" id="KAF5816054.1"/>
    </source>
</evidence>
<dbReference type="Gramene" id="mRNA:HanXRQr2_Chr03g0130111">
    <property type="protein sequence ID" value="mRNA:HanXRQr2_Chr03g0130111"/>
    <property type="gene ID" value="HanXRQr2_Chr03g0130111"/>
</dbReference>
<dbReference type="PROSITE" id="PS51257">
    <property type="entry name" value="PROKAR_LIPOPROTEIN"/>
    <property type="match status" value="1"/>
</dbReference>
<dbReference type="PANTHER" id="PTHR36072">
    <property type="entry name" value="OS01G0541600 PROTEIN"/>
    <property type="match status" value="1"/>
</dbReference>
<dbReference type="AlphaFoldDB" id="A0A9K3JJ76"/>
<reference evidence="2" key="1">
    <citation type="journal article" date="2017" name="Nature">
        <title>The sunflower genome provides insights into oil metabolism, flowering and Asterid evolution.</title>
        <authorList>
            <person name="Badouin H."/>
            <person name="Gouzy J."/>
            <person name="Grassa C.J."/>
            <person name="Murat F."/>
            <person name="Staton S.E."/>
            <person name="Cottret L."/>
            <person name="Lelandais-Briere C."/>
            <person name="Owens G.L."/>
            <person name="Carrere S."/>
            <person name="Mayjonade B."/>
            <person name="Legrand L."/>
            <person name="Gill N."/>
            <person name="Kane N.C."/>
            <person name="Bowers J.E."/>
            <person name="Hubner S."/>
            <person name="Bellec A."/>
            <person name="Berard A."/>
            <person name="Berges H."/>
            <person name="Blanchet N."/>
            <person name="Boniface M.C."/>
            <person name="Brunel D."/>
            <person name="Catrice O."/>
            <person name="Chaidir N."/>
            <person name="Claudel C."/>
            <person name="Donnadieu C."/>
            <person name="Faraut T."/>
            <person name="Fievet G."/>
            <person name="Helmstetter N."/>
            <person name="King M."/>
            <person name="Knapp S.J."/>
            <person name="Lai Z."/>
            <person name="Le Paslier M.C."/>
            <person name="Lippi Y."/>
            <person name="Lorenzon L."/>
            <person name="Mandel J.R."/>
            <person name="Marage G."/>
            <person name="Marchand G."/>
            <person name="Marquand E."/>
            <person name="Bret-Mestries E."/>
            <person name="Morien E."/>
            <person name="Nambeesan S."/>
            <person name="Nguyen T."/>
            <person name="Pegot-Espagnet P."/>
            <person name="Pouilly N."/>
            <person name="Raftis F."/>
            <person name="Sallet E."/>
            <person name="Schiex T."/>
            <person name="Thomas J."/>
            <person name="Vandecasteele C."/>
            <person name="Vares D."/>
            <person name="Vear F."/>
            <person name="Vautrin S."/>
            <person name="Crespi M."/>
            <person name="Mangin B."/>
            <person name="Burke J.M."/>
            <person name="Salse J."/>
            <person name="Munos S."/>
            <person name="Vincourt P."/>
            <person name="Rieseberg L.H."/>
            <person name="Langlade N.B."/>
        </authorList>
    </citation>
    <scope>NUCLEOTIDE SEQUENCE</scope>
    <source>
        <tissue evidence="2">Leaves</tissue>
    </source>
</reference>
<feature type="region of interest" description="Disordered" evidence="1">
    <location>
        <begin position="386"/>
        <end position="420"/>
    </location>
</feature>
<sequence length="437" mass="48225">MFKISNNHVQAGAGCPKSAPGNSPLVGPTKHLIKLAQLKTFSPFFLKALLYFDSSDIKQHIRYAASPPPANQPLTLTVVLPTPAFSLRRRCLYSGKSALPKHQPFNGSFFLRQIREFESSFEANYRIMGKKGLSKKGPAATSGPQMSVTIREASTGKKHTNAKSSLKLQHIKNLAVWASRDGAIPSLGAFFGYHLAASSEAFGAPVDPSLFTCQRCESILHPGHNCTIRIEKNKKNARRKSKKNTPRPQNNVVYTCHFCSHRNMKRGTPKNISQLKVKPHPKSTNQKAGNIVSSSDTSKDNIVANTKVAPLGPTKDEQPHRDKMVIVEKNESSKAEDDSVDKNTFACGKTGLLEITDTLEVKNGSDASGPANPLTRPTFTLLDSKMKKKNRSGSKKKVAIESTTPNVEKSSNRKRRKTWTSYKELADDNDKRRKLFS</sequence>
<dbReference type="Pfam" id="PF04032">
    <property type="entry name" value="Rpr2"/>
    <property type="match status" value="1"/>
</dbReference>
<dbReference type="GO" id="GO:0006396">
    <property type="term" value="P:RNA processing"/>
    <property type="evidence" value="ECO:0007669"/>
    <property type="project" value="InterPro"/>
</dbReference>